<comment type="cofactor">
    <cofactor evidence="1">
        <name>[4Fe-4S] cluster</name>
        <dbReference type="ChEBI" id="CHEBI:49883"/>
    </cofactor>
</comment>
<evidence type="ECO:0000256" key="8">
    <source>
        <dbReference type="ARBA" id="ARBA00022694"/>
    </source>
</evidence>
<dbReference type="Pfam" id="PF04055">
    <property type="entry name" value="Radical_SAM"/>
    <property type="match status" value="1"/>
</dbReference>
<dbReference type="EMBL" id="DVNH01000018">
    <property type="protein sequence ID" value="HIU51474.1"/>
    <property type="molecule type" value="Genomic_DNA"/>
</dbReference>
<keyword evidence="7" id="KW-0949">S-adenosyl-L-methionine</keyword>
<keyword evidence="10" id="KW-0408">Iron</keyword>
<evidence type="ECO:0000256" key="4">
    <source>
        <dbReference type="ARBA" id="ARBA00022485"/>
    </source>
</evidence>
<dbReference type="Pfam" id="PF00919">
    <property type="entry name" value="UPF0004"/>
    <property type="match status" value="1"/>
</dbReference>
<sequence length="435" mass="51239">MKVAFYTLGCKVNQYETNGMIQEFLKRNYEIVLFHEKADVYIINTCTVTNMSDKKSRQMIRRTKELNSESIVVAVGCYAQVAREKLEEMKEIDLILGVNEKNKIVDYIEEYLQEKKKIEKISDVMKQIEYSDFGEVEYSEKTRAVIKIQDGCDRFCSYCIIPYARGRVRSRKPENVVKEIRKIAKKNIKEVVLTGIHLASYGKDFKEEYHLIDLLEEINQIEGIERIRLGSLEPTLITEEFVKRLRKLEKICDHFHLSLQSGCDETLKRMNRKYSTEDFRIIVNRLRENYKEVALTTDIIVGFPGETEEEFKKTYEFLQDIHFYKMHVFKYSPREGTKAAIMEDQVDGNRKEIRSNKLIEMSNKNEKEDNEKYLGKKLFVLFEEKDGEYIKGHTTNYKVVKVKTEDIQIENEIKEVEIIGEDGLELIGCMKEEKE</sequence>
<keyword evidence="8" id="KW-0819">tRNA processing</keyword>
<dbReference type="Proteomes" id="UP000824093">
    <property type="component" value="Unassembled WGS sequence"/>
</dbReference>
<dbReference type="SUPFAM" id="SSF102114">
    <property type="entry name" value="Radical SAM enzymes"/>
    <property type="match status" value="1"/>
</dbReference>
<evidence type="ECO:0000256" key="10">
    <source>
        <dbReference type="ARBA" id="ARBA00023004"/>
    </source>
</evidence>
<organism evidence="18 19">
    <name type="scientific">Candidatus Merdicola faecigallinarum</name>
    <dbReference type="NCBI Taxonomy" id="2840862"/>
    <lineage>
        <taxon>Bacteria</taxon>
        <taxon>Bacillati</taxon>
        <taxon>Bacillota</taxon>
        <taxon>Clostridia</taxon>
        <taxon>Candidatus Merdicola</taxon>
    </lineage>
</organism>
<dbReference type="AlphaFoldDB" id="A0A9D1M0R9"/>
<evidence type="ECO:0000313" key="19">
    <source>
        <dbReference type="Proteomes" id="UP000824093"/>
    </source>
</evidence>
<evidence type="ECO:0000259" key="16">
    <source>
        <dbReference type="PROSITE" id="PS51449"/>
    </source>
</evidence>
<dbReference type="InterPro" id="IPR006467">
    <property type="entry name" value="MiaB-like_bact"/>
</dbReference>
<name>A0A9D1M0R9_9FIRM</name>
<comment type="catalytic activity">
    <reaction evidence="13">
        <text>N(6)-L-threonylcarbamoyladenosine(37) in tRNA + (sulfur carrier)-SH + AH2 + 2 S-adenosyl-L-methionine = 2-methylsulfanyl-N(6)-L-threonylcarbamoyladenosine(37) in tRNA + (sulfur carrier)-H + 5'-deoxyadenosine + L-methionine + A + S-adenosyl-L-homocysteine + 2 H(+)</text>
        <dbReference type="Rhea" id="RHEA:37075"/>
        <dbReference type="Rhea" id="RHEA-COMP:10163"/>
        <dbReference type="Rhea" id="RHEA-COMP:11092"/>
        <dbReference type="Rhea" id="RHEA-COMP:14737"/>
        <dbReference type="Rhea" id="RHEA-COMP:14739"/>
        <dbReference type="ChEBI" id="CHEBI:13193"/>
        <dbReference type="ChEBI" id="CHEBI:15378"/>
        <dbReference type="ChEBI" id="CHEBI:17319"/>
        <dbReference type="ChEBI" id="CHEBI:17499"/>
        <dbReference type="ChEBI" id="CHEBI:29917"/>
        <dbReference type="ChEBI" id="CHEBI:57844"/>
        <dbReference type="ChEBI" id="CHEBI:57856"/>
        <dbReference type="ChEBI" id="CHEBI:59789"/>
        <dbReference type="ChEBI" id="CHEBI:64428"/>
        <dbReference type="ChEBI" id="CHEBI:74418"/>
        <dbReference type="ChEBI" id="CHEBI:74420"/>
        <dbReference type="EC" id="2.8.4.5"/>
    </reaction>
</comment>
<evidence type="ECO:0000256" key="3">
    <source>
        <dbReference type="ARBA" id="ARBA00013273"/>
    </source>
</evidence>
<keyword evidence="6" id="KW-0808">Transferase</keyword>
<dbReference type="PANTHER" id="PTHR11918">
    <property type="entry name" value="RADICAL SAM PROTEINS"/>
    <property type="match status" value="1"/>
</dbReference>
<dbReference type="InterPro" id="IPR005839">
    <property type="entry name" value="Methylthiotransferase"/>
</dbReference>
<keyword evidence="11" id="KW-0411">Iron-sulfur</keyword>
<evidence type="ECO:0000256" key="1">
    <source>
        <dbReference type="ARBA" id="ARBA00001966"/>
    </source>
</evidence>
<evidence type="ECO:0000259" key="17">
    <source>
        <dbReference type="PROSITE" id="PS51918"/>
    </source>
</evidence>
<dbReference type="FunFam" id="3.80.30.20:FF:000001">
    <property type="entry name" value="tRNA-2-methylthio-N(6)-dimethylallyladenosine synthase 2"/>
    <property type="match status" value="1"/>
</dbReference>
<dbReference type="CDD" id="cd01335">
    <property type="entry name" value="Radical_SAM"/>
    <property type="match status" value="1"/>
</dbReference>
<reference evidence="18" key="1">
    <citation type="submission" date="2020-10" db="EMBL/GenBank/DDBJ databases">
        <authorList>
            <person name="Gilroy R."/>
        </authorList>
    </citation>
    <scope>NUCLEOTIDE SEQUENCE</scope>
    <source>
        <strain evidence="18">CHK195-15760</strain>
    </source>
</reference>
<dbReference type="GO" id="GO:0035598">
    <property type="term" value="F:tRNA (N(6)-L-threonylcarbamoyladenosine(37)-C(2))-methylthiotransferase activity"/>
    <property type="evidence" value="ECO:0007669"/>
    <property type="project" value="UniProtKB-EC"/>
</dbReference>
<dbReference type="PROSITE" id="PS51918">
    <property type="entry name" value="RADICAL_SAM"/>
    <property type="match status" value="1"/>
</dbReference>
<dbReference type="SFLD" id="SFLDG01061">
    <property type="entry name" value="methylthiotransferase"/>
    <property type="match status" value="1"/>
</dbReference>
<keyword evidence="4" id="KW-0004">4Fe-4S</keyword>
<dbReference type="GO" id="GO:0051539">
    <property type="term" value="F:4 iron, 4 sulfur cluster binding"/>
    <property type="evidence" value="ECO:0007669"/>
    <property type="project" value="UniProtKB-KW"/>
</dbReference>
<dbReference type="Gene3D" id="3.40.50.12160">
    <property type="entry name" value="Methylthiotransferase, N-terminal domain"/>
    <property type="match status" value="1"/>
</dbReference>
<dbReference type="InterPro" id="IPR020612">
    <property type="entry name" value="Methylthiotransferase_CS"/>
</dbReference>
<dbReference type="SFLD" id="SFLDF00295">
    <property type="entry name" value="threonylcarbamoyladenosine_tRN"/>
    <property type="match status" value="1"/>
</dbReference>
<dbReference type="Gene3D" id="3.80.30.20">
    <property type="entry name" value="tm_1862 like domain"/>
    <property type="match status" value="1"/>
</dbReference>
<dbReference type="NCBIfam" id="TIGR01579">
    <property type="entry name" value="MiaB-like-C"/>
    <property type="match status" value="1"/>
</dbReference>
<evidence type="ECO:0000256" key="14">
    <source>
        <dbReference type="ARBA" id="ARBA00061574"/>
    </source>
</evidence>
<keyword evidence="9" id="KW-0479">Metal-binding</keyword>
<dbReference type="SFLD" id="SFLDG01082">
    <property type="entry name" value="B12-binding_domain_containing"/>
    <property type="match status" value="1"/>
</dbReference>
<dbReference type="EC" id="2.8.4.5" evidence="3"/>
<comment type="caution">
    <text evidence="18">The sequence shown here is derived from an EMBL/GenBank/DDBJ whole genome shotgun (WGS) entry which is preliminary data.</text>
</comment>
<reference evidence="18" key="2">
    <citation type="journal article" date="2021" name="PeerJ">
        <title>Extensive microbial diversity within the chicken gut microbiome revealed by metagenomics and culture.</title>
        <authorList>
            <person name="Gilroy R."/>
            <person name="Ravi A."/>
            <person name="Getino M."/>
            <person name="Pursley I."/>
            <person name="Horton D.L."/>
            <person name="Alikhan N.F."/>
            <person name="Baker D."/>
            <person name="Gharbi K."/>
            <person name="Hall N."/>
            <person name="Watson M."/>
            <person name="Adriaenssens E.M."/>
            <person name="Foster-Nyarko E."/>
            <person name="Jarju S."/>
            <person name="Secka A."/>
            <person name="Antonio M."/>
            <person name="Oren A."/>
            <person name="Chaudhuri R.R."/>
            <person name="La Ragione R."/>
            <person name="Hildebrand F."/>
            <person name="Pallen M.J."/>
        </authorList>
    </citation>
    <scope>NUCLEOTIDE SEQUENCE</scope>
    <source>
        <strain evidence="18">CHK195-15760</strain>
    </source>
</reference>
<dbReference type="InterPro" id="IPR007197">
    <property type="entry name" value="rSAM"/>
</dbReference>
<dbReference type="InterPro" id="IPR006638">
    <property type="entry name" value="Elp3/MiaA/NifB-like_rSAM"/>
</dbReference>
<evidence type="ECO:0000313" key="18">
    <source>
        <dbReference type="EMBL" id="HIU51474.1"/>
    </source>
</evidence>
<feature type="domain" description="MTTase N-terminal" evidence="16">
    <location>
        <begin position="1"/>
        <end position="113"/>
    </location>
</feature>
<evidence type="ECO:0000256" key="13">
    <source>
        <dbReference type="ARBA" id="ARBA00051661"/>
    </source>
</evidence>
<evidence type="ECO:0000256" key="11">
    <source>
        <dbReference type="ARBA" id="ARBA00023014"/>
    </source>
</evidence>
<dbReference type="PANTHER" id="PTHR11918:SF45">
    <property type="entry name" value="THREONYLCARBAMOYLADENOSINE TRNA METHYLTHIOTRANSFERASE"/>
    <property type="match status" value="1"/>
</dbReference>
<comment type="function">
    <text evidence="2">Catalyzes the methylthiolation of N6-threonylcarbamoyladenosine (t(6)A), leading to the formation of 2-methylthio-N6-threonylcarbamoyladenosine (ms(2)t(6)A) at position 37 in tRNAs that read codons beginning with adenine.</text>
</comment>
<dbReference type="PROSITE" id="PS51449">
    <property type="entry name" value="MTTASE_N"/>
    <property type="match status" value="1"/>
</dbReference>
<dbReference type="InterPro" id="IPR013848">
    <property type="entry name" value="Methylthiotransferase_N"/>
</dbReference>
<dbReference type="GO" id="GO:0046872">
    <property type="term" value="F:metal ion binding"/>
    <property type="evidence" value="ECO:0007669"/>
    <property type="project" value="UniProtKB-KW"/>
</dbReference>
<dbReference type="InterPro" id="IPR034557">
    <property type="entry name" value="ThrcA_tRNA_MEthiotransferase"/>
</dbReference>
<proteinExistence type="inferred from homology"/>
<dbReference type="NCBIfam" id="TIGR00089">
    <property type="entry name" value="MiaB/RimO family radical SAM methylthiotransferase"/>
    <property type="match status" value="1"/>
</dbReference>
<protein>
    <recommendedName>
        <fullName evidence="15">Threonylcarbamoyladenosine tRNA methylthiotransferase MtaB</fullName>
        <ecNumber evidence="3">2.8.4.5</ecNumber>
    </recommendedName>
    <alternativeName>
        <fullName evidence="12">tRNA-t(6)A37 methylthiotransferase</fullName>
    </alternativeName>
</protein>
<dbReference type="InterPro" id="IPR038135">
    <property type="entry name" value="Methylthiotransferase_N_sf"/>
</dbReference>
<evidence type="ECO:0000256" key="5">
    <source>
        <dbReference type="ARBA" id="ARBA00022490"/>
    </source>
</evidence>
<gene>
    <name evidence="18" type="primary">mtaB</name>
    <name evidence="18" type="ORF">IAB70_02450</name>
</gene>
<evidence type="ECO:0000256" key="6">
    <source>
        <dbReference type="ARBA" id="ARBA00022679"/>
    </source>
</evidence>
<feature type="domain" description="Radical SAM core" evidence="17">
    <location>
        <begin position="138"/>
        <end position="368"/>
    </location>
</feature>
<keyword evidence="5" id="KW-0963">Cytoplasm</keyword>
<dbReference type="PROSITE" id="PS01278">
    <property type="entry name" value="MTTASE_RADICAL"/>
    <property type="match status" value="1"/>
</dbReference>
<evidence type="ECO:0000256" key="15">
    <source>
        <dbReference type="ARBA" id="ARBA00069898"/>
    </source>
</evidence>
<dbReference type="FunFam" id="3.40.50.12160:FF:000004">
    <property type="entry name" value="Threonylcarbamoyladenosine tRNA methylthiotransferase MtaB"/>
    <property type="match status" value="1"/>
</dbReference>
<evidence type="ECO:0000256" key="7">
    <source>
        <dbReference type="ARBA" id="ARBA00022691"/>
    </source>
</evidence>
<comment type="similarity">
    <text evidence="14">Belongs to the methylthiotransferase family. MtaB subfamily.</text>
</comment>
<accession>A0A9D1M0R9</accession>
<dbReference type="InterPro" id="IPR023404">
    <property type="entry name" value="rSAM_horseshoe"/>
</dbReference>
<evidence type="ECO:0000256" key="2">
    <source>
        <dbReference type="ARBA" id="ARBA00002399"/>
    </source>
</evidence>
<dbReference type="InterPro" id="IPR058240">
    <property type="entry name" value="rSAM_sf"/>
</dbReference>
<evidence type="ECO:0000256" key="9">
    <source>
        <dbReference type="ARBA" id="ARBA00022723"/>
    </source>
</evidence>
<dbReference type="SFLD" id="SFLDS00029">
    <property type="entry name" value="Radical_SAM"/>
    <property type="match status" value="1"/>
</dbReference>
<dbReference type="SMART" id="SM00729">
    <property type="entry name" value="Elp3"/>
    <property type="match status" value="1"/>
</dbReference>
<evidence type="ECO:0000256" key="12">
    <source>
        <dbReference type="ARBA" id="ARBA00031213"/>
    </source>
</evidence>